<dbReference type="EMBL" id="BSTI01000001">
    <property type="protein sequence ID" value="GLY63901.1"/>
    <property type="molecule type" value="Genomic_DNA"/>
</dbReference>
<evidence type="ECO:0000256" key="2">
    <source>
        <dbReference type="PROSITE-ProRule" id="PRU00335"/>
    </source>
</evidence>
<dbReference type="RefSeq" id="WP_027941272.1">
    <property type="nucleotide sequence ID" value="NZ_BSTI01000001.1"/>
</dbReference>
<accession>A0A9W6QWF7</accession>
<dbReference type="GO" id="GO:0003700">
    <property type="term" value="F:DNA-binding transcription factor activity"/>
    <property type="evidence" value="ECO:0007669"/>
    <property type="project" value="TreeGrafter"/>
</dbReference>
<dbReference type="SUPFAM" id="SSF46689">
    <property type="entry name" value="Homeodomain-like"/>
    <property type="match status" value="1"/>
</dbReference>
<dbReference type="AlphaFoldDB" id="A0A9W6QWF7"/>
<protein>
    <submittedName>
        <fullName evidence="4">TetR family transcriptional regulator</fullName>
    </submittedName>
</protein>
<organism evidence="4 5">
    <name type="scientific">Amycolatopsis taiwanensis</name>
    <dbReference type="NCBI Taxonomy" id="342230"/>
    <lineage>
        <taxon>Bacteria</taxon>
        <taxon>Bacillati</taxon>
        <taxon>Actinomycetota</taxon>
        <taxon>Actinomycetes</taxon>
        <taxon>Pseudonocardiales</taxon>
        <taxon>Pseudonocardiaceae</taxon>
        <taxon>Amycolatopsis</taxon>
    </lineage>
</organism>
<dbReference type="InterPro" id="IPR036271">
    <property type="entry name" value="Tet_transcr_reg_TetR-rel_C_sf"/>
</dbReference>
<comment type="caution">
    <text evidence="4">The sequence shown here is derived from an EMBL/GenBank/DDBJ whole genome shotgun (WGS) entry which is preliminary data.</text>
</comment>
<dbReference type="InterPro" id="IPR001647">
    <property type="entry name" value="HTH_TetR"/>
</dbReference>
<dbReference type="PROSITE" id="PS50977">
    <property type="entry name" value="HTH_TETR_2"/>
    <property type="match status" value="1"/>
</dbReference>
<dbReference type="Pfam" id="PF17940">
    <property type="entry name" value="TetR_C_31"/>
    <property type="match status" value="1"/>
</dbReference>
<gene>
    <name evidence="4" type="ORF">Atai01_05200</name>
</gene>
<dbReference type="Proteomes" id="UP001165136">
    <property type="component" value="Unassembled WGS sequence"/>
</dbReference>
<keyword evidence="1 2" id="KW-0238">DNA-binding</keyword>
<evidence type="ECO:0000256" key="1">
    <source>
        <dbReference type="ARBA" id="ARBA00023125"/>
    </source>
</evidence>
<dbReference type="PANTHER" id="PTHR30055:SF231">
    <property type="entry name" value="TRANSCRIPTIONAL REGULATORY PROTEIN (PROBABLY DEOR-FAMILY)-RELATED"/>
    <property type="match status" value="1"/>
</dbReference>
<name>A0A9W6QWF7_9PSEU</name>
<reference evidence="4" key="1">
    <citation type="submission" date="2023-03" db="EMBL/GenBank/DDBJ databases">
        <title>Amycolatopsis taiwanensis NBRC 103393.</title>
        <authorList>
            <person name="Ichikawa N."/>
            <person name="Sato H."/>
            <person name="Tonouchi N."/>
        </authorList>
    </citation>
    <scope>NUCLEOTIDE SEQUENCE</scope>
    <source>
        <strain evidence="4">NBRC 103393</strain>
    </source>
</reference>
<sequence length="185" mass="20024">MAGLAYGSGRQALLEAAIRVVAREGLRGLTYRAVAAEAGVTHGSVRYHFGDWNTLVEEALVFCAERSVKGAELTSDQPGFEEFASGLVSLVAAAPEAQAFQYELTLEARRRPELRSAMERVNDTYRAAVHRELARNGLTDPDLAEVVFATIDGLVFHQTAFGNTARTERAVNALRSLLSASARAE</sequence>
<dbReference type="PRINTS" id="PR00455">
    <property type="entry name" value="HTHTETR"/>
</dbReference>
<dbReference type="SUPFAM" id="SSF48498">
    <property type="entry name" value="Tetracyclin repressor-like, C-terminal domain"/>
    <property type="match status" value="1"/>
</dbReference>
<evidence type="ECO:0000313" key="5">
    <source>
        <dbReference type="Proteomes" id="UP001165136"/>
    </source>
</evidence>
<feature type="domain" description="HTH tetR-type" evidence="3">
    <location>
        <begin position="7"/>
        <end position="67"/>
    </location>
</feature>
<evidence type="ECO:0000313" key="4">
    <source>
        <dbReference type="EMBL" id="GLY63901.1"/>
    </source>
</evidence>
<dbReference type="InterPro" id="IPR009057">
    <property type="entry name" value="Homeodomain-like_sf"/>
</dbReference>
<dbReference type="Pfam" id="PF00440">
    <property type="entry name" value="TetR_N"/>
    <property type="match status" value="1"/>
</dbReference>
<feature type="DNA-binding region" description="H-T-H motif" evidence="2">
    <location>
        <begin position="30"/>
        <end position="49"/>
    </location>
</feature>
<proteinExistence type="predicted"/>
<dbReference type="InterPro" id="IPR041583">
    <property type="entry name" value="TetR_C_31"/>
</dbReference>
<keyword evidence="5" id="KW-1185">Reference proteome</keyword>
<dbReference type="PANTHER" id="PTHR30055">
    <property type="entry name" value="HTH-TYPE TRANSCRIPTIONAL REGULATOR RUTR"/>
    <property type="match status" value="1"/>
</dbReference>
<evidence type="ECO:0000259" key="3">
    <source>
        <dbReference type="PROSITE" id="PS50977"/>
    </source>
</evidence>
<dbReference type="Gene3D" id="1.10.357.10">
    <property type="entry name" value="Tetracycline Repressor, domain 2"/>
    <property type="match status" value="1"/>
</dbReference>
<dbReference type="InterPro" id="IPR050109">
    <property type="entry name" value="HTH-type_TetR-like_transc_reg"/>
</dbReference>
<dbReference type="GO" id="GO:0000976">
    <property type="term" value="F:transcription cis-regulatory region binding"/>
    <property type="evidence" value="ECO:0007669"/>
    <property type="project" value="TreeGrafter"/>
</dbReference>